<gene>
    <name evidence="2" type="ORF">US99_C0067G0005</name>
</gene>
<dbReference type="Proteomes" id="UP000034324">
    <property type="component" value="Unassembled WGS sequence"/>
</dbReference>
<reference evidence="2 3" key="1">
    <citation type="journal article" date="2015" name="Nature">
        <title>rRNA introns, odd ribosomes, and small enigmatic genomes across a large radiation of phyla.</title>
        <authorList>
            <person name="Brown C.T."/>
            <person name="Hug L.A."/>
            <person name="Thomas B.C."/>
            <person name="Sharon I."/>
            <person name="Castelle C.J."/>
            <person name="Singh A."/>
            <person name="Wilkins M.J."/>
            <person name="Williams K.H."/>
            <person name="Banfield J.F."/>
        </authorList>
    </citation>
    <scope>NUCLEOTIDE SEQUENCE [LARGE SCALE GENOMIC DNA]</scope>
</reference>
<dbReference type="SUPFAM" id="SSF53756">
    <property type="entry name" value="UDP-Glycosyltransferase/glycogen phosphorylase"/>
    <property type="match status" value="1"/>
</dbReference>
<dbReference type="CDD" id="cd03788">
    <property type="entry name" value="GT20_TPS"/>
    <property type="match status" value="1"/>
</dbReference>
<dbReference type="InterPro" id="IPR036412">
    <property type="entry name" value="HAD-like_sf"/>
</dbReference>
<dbReference type="NCBIfam" id="TIGR00685">
    <property type="entry name" value="T6PP"/>
    <property type="match status" value="1"/>
</dbReference>
<dbReference type="Pfam" id="PF00982">
    <property type="entry name" value="Glyco_transf_20"/>
    <property type="match status" value="1"/>
</dbReference>
<dbReference type="EMBL" id="LBVC01000067">
    <property type="protein sequence ID" value="KKQ76602.1"/>
    <property type="molecule type" value="Genomic_DNA"/>
</dbReference>
<name>A0A0G0KCQ9_9BACT</name>
<dbReference type="GO" id="GO:0003825">
    <property type="term" value="F:alpha,alpha-trehalose-phosphate synthase (UDP-forming) activity"/>
    <property type="evidence" value="ECO:0007669"/>
    <property type="project" value="TreeGrafter"/>
</dbReference>
<dbReference type="Gene3D" id="3.40.50.2000">
    <property type="entry name" value="Glycogen Phosphorylase B"/>
    <property type="match status" value="2"/>
</dbReference>
<protein>
    <submittedName>
        <fullName evidence="2">Alpha,alpha-trehalose-phosphate synthase [UDP-forming] / trehalose 6-phosphate phosphatase</fullName>
    </submittedName>
</protein>
<sequence length="689" mass="79136">MNMLNNFIEENFNQKTLIIVSNREPYIHKKREETVRVETPAGGLTSAMDDILRATGGTWVALGTGNYDREVVDDQDCIMVPPEDPSYKLKRVWLEQNVMENYYHGYSNQVLWPLCHITLDRVNFRERYWRDYKIANMSFANAILEEADECGVIWIHDYHLCLLPGILRQKREDLTLAHFWHIPWPDWGVFRVCPQARDILEGLLCNDLIGFQIPLFVKNFLDCVRECLKADIDYKESTITYNGHTTRLKAFPISIDYDKFNSMASADKAVRLIRKTKSVHNLEPMLIGIGVDRLEYTKALLKRFQAIELFFERYESYRERFTFIQIAAPTRMCEPYISYKKSVDGFVSAINGKYATGKWRPVIYIDSKVEHADLAAYYRMADLAIISSVYDGMNLVAKEYIASQVEEKGGLILSEFAGAAEELEGALLVNPYNIEDFSERIKTVLDMSQEEKTVRMTSLRRHVKNHDIYRWILAFLRETAKILLSAEQESCYIFDHTDEVKKLLAGHNIILFTDFDGTLSPIVESPDKAGLSDDIAPLLSRLKMTVPVAVISGRRLEDLRKKVGMGDIIYAGNHGAEIFDGSRTVINQKSSVNADLLINFLDRLSSALSHIEGVVIENKGITASIHYRMVNPKYMWELLSIFRKTAKNFEGAFRVTYGRKVIEIRPGIWAGRASPFILVMTPRMRMPTE</sequence>
<dbReference type="PANTHER" id="PTHR10788">
    <property type="entry name" value="TREHALOSE-6-PHOSPHATE SYNTHASE"/>
    <property type="match status" value="1"/>
</dbReference>
<comment type="similarity">
    <text evidence="1">Belongs to the glycosyltransferase 20 family.</text>
</comment>
<evidence type="ECO:0000313" key="2">
    <source>
        <dbReference type="EMBL" id="KKQ76602.1"/>
    </source>
</evidence>
<comment type="caution">
    <text evidence="2">The sequence shown here is derived from an EMBL/GenBank/DDBJ whole genome shotgun (WGS) entry which is preliminary data.</text>
</comment>
<dbReference type="GO" id="GO:0005829">
    <property type="term" value="C:cytosol"/>
    <property type="evidence" value="ECO:0007669"/>
    <property type="project" value="TreeGrafter"/>
</dbReference>
<dbReference type="AlphaFoldDB" id="A0A0G0KCQ9"/>
<evidence type="ECO:0000313" key="3">
    <source>
        <dbReference type="Proteomes" id="UP000034324"/>
    </source>
</evidence>
<dbReference type="InterPro" id="IPR023214">
    <property type="entry name" value="HAD_sf"/>
</dbReference>
<dbReference type="InterPro" id="IPR003337">
    <property type="entry name" value="Trehalose_PPase"/>
</dbReference>
<dbReference type="Gene3D" id="3.40.50.1000">
    <property type="entry name" value="HAD superfamily/HAD-like"/>
    <property type="match status" value="1"/>
</dbReference>
<dbReference type="InterPro" id="IPR001830">
    <property type="entry name" value="Glyco_trans_20"/>
</dbReference>
<organism evidence="2 3">
    <name type="scientific">Candidatus Daviesbacteria bacterium GW2011_GWF2_38_6</name>
    <dbReference type="NCBI Taxonomy" id="1618432"/>
    <lineage>
        <taxon>Bacteria</taxon>
        <taxon>Candidatus Daviesiibacteriota</taxon>
    </lineage>
</organism>
<accession>A0A0G0KCQ9</accession>
<dbReference type="PANTHER" id="PTHR10788:SF106">
    <property type="entry name" value="BCDNA.GH08860"/>
    <property type="match status" value="1"/>
</dbReference>
<evidence type="ECO:0000256" key="1">
    <source>
        <dbReference type="ARBA" id="ARBA00008799"/>
    </source>
</evidence>
<dbReference type="PATRIC" id="fig|1618432.3.peg.802"/>
<dbReference type="GO" id="GO:0004805">
    <property type="term" value="F:trehalose-phosphatase activity"/>
    <property type="evidence" value="ECO:0007669"/>
    <property type="project" value="TreeGrafter"/>
</dbReference>
<dbReference type="Pfam" id="PF02358">
    <property type="entry name" value="Trehalose_PPase"/>
    <property type="match status" value="1"/>
</dbReference>
<dbReference type="GO" id="GO:0005992">
    <property type="term" value="P:trehalose biosynthetic process"/>
    <property type="evidence" value="ECO:0007669"/>
    <property type="project" value="InterPro"/>
</dbReference>
<dbReference type="SUPFAM" id="SSF56784">
    <property type="entry name" value="HAD-like"/>
    <property type="match status" value="1"/>
</dbReference>
<proteinExistence type="inferred from homology"/>